<protein>
    <submittedName>
        <fullName evidence="2">Uncharacterized protein</fullName>
    </submittedName>
</protein>
<evidence type="ECO:0000313" key="2">
    <source>
        <dbReference type="EMBL" id="QDS97609.1"/>
    </source>
</evidence>
<proteinExistence type="predicted"/>
<feature type="region of interest" description="Disordered" evidence="1">
    <location>
        <begin position="140"/>
        <end position="162"/>
    </location>
</feature>
<dbReference type="EMBL" id="CP036263">
    <property type="protein sequence ID" value="QDS97609.1"/>
    <property type="molecule type" value="Genomic_DNA"/>
</dbReference>
<organism evidence="2 3">
    <name type="scientific">Adhaeretor mobilis</name>
    <dbReference type="NCBI Taxonomy" id="1930276"/>
    <lineage>
        <taxon>Bacteria</taxon>
        <taxon>Pseudomonadati</taxon>
        <taxon>Planctomycetota</taxon>
        <taxon>Planctomycetia</taxon>
        <taxon>Pirellulales</taxon>
        <taxon>Lacipirellulaceae</taxon>
        <taxon>Adhaeretor</taxon>
    </lineage>
</organism>
<accession>A0A517MRV1</accession>
<gene>
    <name evidence="2" type="ORF">HG15A2_08720</name>
</gene>
<dbReference type="AlphaFoldDB" id="A0A517MRV1"/>
<name>A0A517MRV1_9BACT</name>
<dbReference type="Proteomes" id="UP000319852">
    <property type="component" value="Chromosome"/>
</dbReference>
<evidence type="ECO:0000313" key="3">
    <source>
        <dbReference type="Proteomes" id="UP000319852"/>
    </source>
</evidence>
<keyword evidence="3" id="KW-1185">Reference proteome</keyword>
<evidence type="ECO:0000256" key="1">
    <source>
        <dbReference type="SAM" id="MobiDB-lite"/>
    </source>
</evidence>
<sequence>MMKLNFLHDSSTSERVTAIVSTLFAVGILGVAVTAQQLNNEPTGGLVQLESELMTQLDLAYRHDTPLLEQRVEQFNGVLQKWQQATPSAERDEKLARWIRDAMARSMPGSNRPLPETPIFETRPVAPLNVAQTKIVESKTTTPPTDILTDEPSRFDTNTTPTYKPDLAMLPLSEIEVAADDEAESDVQVEYVAAREWNEDREHENLFQEPEFDEARPGQTQAELTQKSVIVRHRTLGEPAVDFNLRELSARIAGYHEGLAEIEAALVNHSADDSQELVTLVESLEQLDSQRQFVSLYYDLLSDRQRMFLATPRSLEPVVARVQKRLDRSERSADGDFLRPFDGEAQERLEQLRERLDLLVASK</sequence>
<reference evidence="2 3" key="1">
    <citation type="submission" date="2019-02" db="EMBL/GenBank/DDBJ databases">
        <title>Deep-cultivation of Planctomycetes and their phenomic and genomic characterization uncovers novel biology.</title>
        <authorList>
            <person name="Wiegand S."/>
            <person name="Jogler M."/>
            <person name="Boedeker C."/>
            <person name="Pinto D."/>
            <person name="Vollmers J."/>
            <person name="Rivas-Marin E."/>
            <person name="Kohn T."/>
            <person name="Peeters S.H."/>
            <person name="Heuer A."/>
            <person name="Rast P."/>
            <person name="Oberbeckmann S."/>
            <person name="Bunk B."/>
            <person name="Jeske O."/>
            <person name="Meyerdierks A."/>
            <person name="Storesund J.E."/>
            <person name="Kallscheuer N."/>
            <person name="Luecker S."/>
            <person name="Lage O.M."/>
            <person name="Pohl T."/>
            <person name="Merkel B.J."/>
            <person name="Hornburger P."/>
            <person name="Mueller R.-W."/>
            <person name="Bruemmer F."/>
            <person name="Labrenz M."/>
            <person name="Spormann A.M."/>
            <person name="Op den Camp H."/>
            <person name="Overmann J."/>
            <person name="Amann R."/>
            <person name="Jetten M.S.M."/>
            <person name="Mascher T."/>
            <person name="Medema M.H."/>
            <person name="Devos D.P."/>
            <person name="Kaster A.-K."/>
            <person name="Ovreas L."/>
            <person name="Rohde M."/>
            <person name="Galperin M.Y."/>
            <person name="Jogler C."/>
        </authorList>
    </citation>
    <scope>NUCLEOTIDE SEQUENCE [LARGE SCALE GENOMIC DNA]</scope>
    <source>
        <strain evidence="2 3">HG15A2</strain>
    </source>
</reference>
<dbReference type="KEGG" id="amob:HG15A2_08720"/>
<dbReference type="RefSeq" id="WP_218932314.1">
    <property type="nucleotide sequence ID" value="NZ_CP036263.1"/>
</dbReference>